<dbReference type="RefSeq" id="XP_064769086.1">
    <property type="nucleotide sequence ID" value="XM_064914896.1"/>
</dbReference>
<dbReference type="EMBL" id="JBBJBU010000003">
    <property type="protein sequence ID" value="KAK7206053.1"/>
    <property type="molecule type" value="Genomic_DNA"/>
</dbReference>
<evidence type="ECO:0000256" key="9">
    <source>
        <dbReference type="SAM" id="MobiDB-lite"/>
    </source>
</evidence>
<dbReference type="Gene3D" id="3.40.50.2000">
    <property type="entry name" value="Glycogen Phosphorylase B"/>
    <property type="match status" value="1"/>
</dbReference>
<dbReference type="Gene3D" id="1.25.40.10">
    <property type="entry name" value="Tetratricopeptide repeat domain"/>
    <property type="match status" value="3"/>
</dbReference>
<feature type="domain" description="O-GlcNAc transferase C-terminal" evidence="10">
    <location>
        <begin position="948"/>
        <end position="1137"/>
    </location>
</feature>
<dbReference type="GO" id="GO:0016740">
    <property type="term" value="F:transferase activity"/>
    <property type="evidence" value="ECO:0007669"/>
    <property type="project" value="UniProtKB-KW"/>
</dbReference>
<dbReference type="PANTHER" id="PTHR44998">
    <property type="match status" value="1"/>
</dbReference>
<comment type="similarity">
    <text evidence="2">Belongs to the glycosyltransferase 41 family. O-GlcNAc transferase subfamily.</text>
</comment>
<dbReference type="EC" id="2.4.1.255" evidence="3"/>
<dbReference type="SMART" id="SM00028">
    <property type="entry name" value="TPR"/>
    <property type="match status" value="5"/>
</dbReference>
<name>A0ABR1FA79_9ASCO</name>
<evidence type="ECO:0000256" key="6">
    <source>
        <dbReference type="ARBA" id="ARBA00022737"/>
    </source>
</evidence>
<feature type="repeat" description="TPR" evidence="8">
    <location>
        <begin position="447"/>
        <end position="480"/>
    </location>
</feature>
<feature type="region of interest" description="Disordered" evidence="9">
    <location>
        <begin position="1"/>
        <end position="22"/>
    </location>
</feature>
<accession>A0ABR1FA79</accession>
<evidence type="ECO:0000313" key="12">
    <source>
        <dbReference type="Proteomes" id="UP001498771"/>
    </source>
</evidence>
<evidence type="ECO:0000256" key="4">
    <source>
        <dbReference type="ARBA" id="ARBA00022676"/>
    </source>
</evidence>
<keyword evidence="6" id="KW-0677">Repeat</keyword>
<feature type="domain" description="O-GlcNAc transferase C-terminal" evidence="10">
    <location>
        <begin position="675"/>
        <end position="868"/>
    </location>
</feature>
<dbReference type="PANTHER" id="PTHR44998:SF1">
    <property type="entry name" value="UDP-N-ACETYLGLUCOSAMINE--PEPTIDE N-ACETYLGLUCOSAMINYLTRANSFERASE 110 KDA SUBUNIT"/>
    <property type="match status" value="1"/>
</dbReference>
<dbReference type="Pfam" id="PF13432">
    <property type="entry name" value="TPR_16"/>
    <property type="match status" value="1"/>
</dbReference>
<dbReference type="GeneID" id="90040408"/>
<dbReference type="SUPFAM" id="SSF48452">
    <property type="entry name" value="TPR-like"/>
    <property type="match status" value="2"/>
</dbReference>
<evidence type="ECO:0000256" key="5">
    <source>
        <dbReference type="ARBA" id="ARBA00022679"/>
    </source>
</evidence>
<protein>
    <recommendedName>
        <fullName evidence="3">protein O-GlcNAc transferase</fullName>
        <ecNumber evidence="3">2.4.1.255</ecNumber>
    </recommendedName>
</protein>
<proteinExistence type="inferred from homology"/>
<feature type="repeat" description="TPR" evidence="8">
    <location>
        <begin position="97"/>
        <end position="130"/>
    </location>
</feature>
<evidence type="ECO:0000256" key="3">
    <source>
        <dbReference type="ARBA" id="ARBA00011970"/>
    </source>
</evidence>
<dbReference type="InterPro" id="IPR011990">
    <property type="entry name" value="TPR-like_helical_dom_sf"/>
</dbReference>
<keyword evidence="4" id="KW-0328">Glycosyltransferase</keyword>
<dbReference type="InterPro" id="IPR019734">
    <property type="entry name" value="TPR_rpt"/>
</dbReference>
<dbReference type="PROSITE" id="PS50005">
    <property type="entry name" value="TPR"/>
    <property type="match status" value="2"/>
</dbReference>
<reference evidence="11 12" key="1">
    <citation type="submission" date="2024-03" db="EMBL/GenBank/DDBJ databases">
        <title>Genome-scale model development and genomic sequencing of the oleaginous clade Lipomyces.</title>
        <authorList>
            <consortium name="Lawrence Berkeley National Laboratory"/>
            <person name="Czajka J.J."/>
            <person name="Han Y."/>
            <person name="Kim J."/>
            <person name="Mondo S.J."/>
            <person name="Hofstad B.A."/>
            <person name="Robles A."/>
            <person name="Haridas S."/>
            <person name="Riley R."/>
            <person name="LaButti K."/>
            <person name="Pangilinan J."/>
            <person name="Andreopoulos W."/>
            <person name="Lipzen A."/>
            <person name="Yan J."/>
            <person name="Wang M."/>
            <person name="Ng V."/>
            <person name="Grigoriev I.V."/>
            <person name="Spatafora J.W."/>
            <person name="Magnuson J.K."/>
            <person name="Baker S.E."/>
            <person name="Pomraning K.R."/>
        </authorList>
    </citation>
    <scope>NUCLEOTIDE SEQUENCE [LARGE SCALE GENOMIC DNA]</scope>
    <source>
        <strain evidence="11 12">Phaff 52-87</strain>
    </source>
</reference>
<keyword evidence="5 11" id="KW-0808">Transferase</keyword>
<dbReference type="Proteomes" id="UP001498771">
    <property type="component" value="Unassembled WGS sequence"/>
</dbReference>
<evidence type="ECO:0000256" key="8">
    <source>
        <dbReference type="PROSITE-ProRule" id="PRU00339"/>
    </source>
</evidence>
<evidence type="ECO:0000259" key="10">
    <source>
        <dbReference type="Pfam" id="PF13844"/>
    </source>
</evidence>
<evidence type="ECO:0000313" key="11">
    <source>
        <dbReference type="EMBL" id="KAK7206053.1"/>
    </source>
</evidence>
<keyword evidence="12" id="KW-1185">Reference proteome</keyword>
<dbReference type="InterPro" id="IPR029489">
    <property type="entry name" value="OGT/SEC/SPY_C"/>
</dbReference>
<sequence>MASASDTRRSPAPPSSSPSVDSANVASLRALLTSAHEIYAGHPHSTTSNQLWSVLGSLDRMAARLVETGLVQSVSRDNRQGHHHYTPAAAVTTSAVLEAWLLGGCIAYSLGDMNRAIEWNVRILQVDPNYVEAMSNLAAAFRAQGRDADAEGWWTRAVHLRPAYWDAADHLFSLLCAQQRYADAAKVLNYVERHATSSTSPGVDLARYLAIIHAKGTLFYALEDHLAAAQAFSRVLAHAASGKSPTDDGADTNPLALQQLVDRIRTALQARYGSRLLLTPIEARACLHDVFGGELPGLRTVENSQQRNAIAQTTANTLLTLAKILQDAIAAGNGGSGNGGNKFLKQQPHEHQHADAAENVIGINNNAVSTSKTANLATLVQIMGRVPSTHDVLPMYYLSLALHASPSTANNIGILLASLAPALPIPHEHTLALEYYRFGLSLDPRHPHLYTNLGSLLKDQGRLADAVNMYECAVSCDPNFDIALANLANAVKDQGRVGDAIGYYRRAVAANPRFDEAVCGLANSLSSVCDWAGRGCTGYVETCGVDENSDIVTSKCEGWMMRIVEIVSGQLRSSLTWGTGVIANELPNIVREIVLACGYSSAADPRMKPWLEELARASESGVDEGAKIVEIFEAAARRARWRAYSDRYVHHLEPSSMKPFHRPRLPLSLALPPAPTVLPFHTFTIPFDAVQGREVCRRTALRVSVSTNRYSWLPADVYPPPPPPTEHLRIGYVSSDFNNHPLSHLMQSVFGLHRKSAGSEFPVYGICYATTPSDNSPYRQKIEREAHEFVDISGWSTQAVVERIVEDNIHILVNLNGFTRGARNEIFACRPAPLSISFMGFAGSLGAEWSDYILADRVAVPPDTVRQMRKADAQENKSRILRHHDCKNQDNWVYFEDIVFCKHSFFCCDHRQSAPDAVSSSASADPEDRWNAELVSRRKMRDELFPSLAPGTIILANFNQLYKIDPGVFLTWLRILSRLPNAVLWLLKFPDLGTAHLRSFATRWAGPEVANRIIFTDVASKDVHLLRCRIPDLVLDTPECNAHTTATDVIWAGTPILTFPRHRHKMCSRIAASVITSAADRAEDADRLIAQSEEEYEVTAVELCLNDGEELLQLRKRLFLSREKSPIFDTPRWTRDLEKTYWMMWNRWVDKGGAVTVEEDPDRNLYI</sequence>
<dbReference type="Gene3D" id="3.40.50.11380">
    <property type="match status" value="1"/>
</dbReference>
<dbReference type="Pfam" id="PF13844">
    <property type="entry name" value="Glyco_transf_41"/>
    <property type="match status" value="2"/>
</dbReference>
<gene>
    <name evidence="11" type="ORF">BZA70DRAFT_309788</name>
</gene>
<evidence type="ECO:0000256" key="7">
    <source>
        <dbReference type="ARBA" id="ARBA00022803"/>
    </source>
</evidence>
<evidence type="ECO:0000256" key="2">
    <source>
        <dbReference type="ARBA" id="ARBA00005386"/>
    </source>
</evidence>
<organism evidence="11 12">
    <name type="scientific">Myxozyma melibiosi</name>
    <dbReference type="NCBI Taxonomy" id="54550"/>
    <lineage>
        <taxon>Eukaryota</taxon>
        <taxon>Fungi</taxon>
        <taxon>Dikarya</taxon>
        <taxon>Ascomycota</taxon>
        <taxon>Saccharomycotina</taxon>
        <taxon>Lipomycetes</taxon>
        <taxon>Lipomycetales</taxon>
        <taxon>Lipomycetaceae</taxon>
        <taxon>Myxozyma</taxon>
    </lineage>
</organism>
<comment type="caution">
    <text evidence="11">The sequence shown here is derived from an EMBL/GenBank/DDBJ whole genome shotgun (WGS) entry which is preliminary data.</text>
</comment>
<comment type="pathway">
    <text evidence="1">Protein modification; protein glycosylation.</text>
</comment>
<keyword evidence="7 8" id="KW-0802">TPR repeat</keyword>
<evidence type="ECO:0000256" key="1">
    <source>
        <dbReference type="ARBA" id="ARBA00004922"/>
    </source>
</evidence>